<feature type="compositionally biased region" description="Low complexity" evidence="1">
    <location>
        <begin position="293"/>
        <end position="308"/>
    </location>
</feature>
<dbReference type="RefSeq" id="WP_317796238.1">
    <property type="nucleotide sequence ID" value="NZ_AP028461.1"/>
</dbReference>
<dbReference type="EMBL" id="JBHTMK010000055">
    <property type="protein sequence ID" value="MFD1372330.1"/>
    <property type="molecule type" value="Genomic_DNA"/>
</dbReference>
<keyword evidence="4" id="KW-1185">Reference proteome</keyword>
<reference evidence="4" key="1">
    <citation type="journal article" date="2019" name="Int. J. Syst. Evol. Microbiol.">
        <title>The Global Catalogue of Microorganisms (GCM) 10K type strain sequencing project: providing services to taxonomists for standard genome sequencing and annotation.</title>
        <authorList>
            <consortium name="The Broad Institute Genomics Platform"/>
            <consortium name="The Broad Institute Genome Sequencing Center for Infectious Disease"/>
            <person name="Wu L."/>
            <person name="Ma J."/>
        </authorList>
    </citation>
    <scope>NUCLEOTIDE SEQUENCE [LARGE SCALE GENOMIC DNA]</scope>
    <source>
        <strain evidence="4">CCM 7526</strain>
    </source>
</reference>
<evidence type="ECO:0000256" key="1">
    <source>
        <dbReference type="SAM" id="MobiDB-lite"/>
    </source>
</evidence>
<accession>A0ABW4AQ65</accession>
<organism evidence="3 4">
    <name type="scientific">Actinoplanes sichuanensis</name>
    <dbReference type="NCBI Taxonomy" id="512349"/>
    <lineage>
        <taxon>Bacteria</taxon>
        <taxon>Bacillati</taxon>
        <taxon>Actinomycetota</taxon>
        <taxon>Actinomycetes</taxon>
        <taxon>Micromonosporales</taxon>
        <taxon>Micromonosporaceae</taxon>
        <taxon>Actinoplanes</taxon>
    </lineage>
</organism>
<feature type="region of interest" description="Disordered" evidence="1">
    <location>
        <begin position="1"/>
        <end position="30"/>
    </location>
</feature>
<evidence type="ECO:0000313" key="4">
    <source>
        <dbReference type="Proteomes" id="UP001597183"/>
    </source>
</evidence>
<keyword evidence="2" id="KW-1133">Transmembrane helix</keyword>
<evidence type="ECO:0000313" key="3">
    <source>
        <dbReference type="EMBL" id="MFD1372330.1"/>
    </source>
</evidence>
<protein>
    <submittedName>
        <fullName evidence="3">Uncharacterized protein</fullName>
    </submittedName>
</protein>
<feature type="transmembrane region" description="Helical" evidence="2">
    <location>
        <begin position="37"/>
        <end position="59"/>
    </location>
</feature>
<feature type="region of interest" description="Disordered" evidence="1">
    <location>
        <begin position="293"/>
        <end position="335"/>
    </location>
</feature>
<comment type="caution">
    <text evidence="3">The sequence shown here is derived from an EMBL/GenBank/DDBJ whole genome shotgun (WGS) entry which is preliminary data.</text>
</comment>
<evidence type="ECO:0000256" key="2">
    <source>
        <dbReference type="SAM" id="Phobius"/>
    </source>
</evidence>
<gene>
    <name evidence="3" type="ORF">ACFQ5G_44000</name>
</gene>
<feature type="compositionally biased region" description="Basic and acidic residues" evidence="1">
    <location>
        <begin position="1"/>
        <end position="20"/>
    </location>
</feature>
<proteinExistence type="predicted"/>
<dbReference type="Proteomes" id="UP001597183">
    <property type="component" value="Unassembled WGS sequence"/>
</dbReference>
<sequence length="405" mass="43826">MHELLASAHEGEPPMRHSTDDFVTGGRRRRTRRRMTWVGSAAGTVLAMAAVTFVPQMIVGNRTVPASGRPVMFYAVTAFNQSISAFEVSDIEVSDPVNVTPGYQQSAIRRVGEATRYERGDGLTEQVPKSESVLTVYRPGVFDPARFGDAESVAVGSEAGRYSADERSLAWQYAPGAWAVIHSGQGHLSKADMLRLAAAMRTTPDRPATLPWRMTYLPAGYHLSSMGTNPDFAVTGDQLQRGAARFTKEPEEYASLTQPLTGDGLSNLRVTVYPRWVAESQLTGFLWAGAQADPSGGPSFDPSPGVSDWPSYEPSYEPSFEPSHWPTYEPSHTPPSATDVEPFCVPDQSVCYRVTADGAYVVEATATAEPDGTELLKVLRGMRIADPDDTSTWSVLGEALPATSG</sequence>
<keyword evidence="2" id="KW-0472">Membrane</keyword>
<keyword evidence="2" id="KW-0812">Transmembrane</keyword>
<name>A0ABW4AQ65_9ACTN</name>